<keyword evidence="3" id="KW-1185">Reference proteome</keyword>
<keyword evidence="1" id="KW-0732">Signal</keyword>
<evidence type="ECO:0000313" key="3">
    <source>
        <dbReference type="Proteomes" id="UP000190813"/>
    </source>
</evidence>
<protein>
    <submittedName>
        <fullName evidence="2">Uncharacterized protein</fullName>
    </submittedName>
</protein>
<gene>
    <name evidence="2" type="ORF">BAZ10_17485</name>
</gene>
<dbReference type="EMBL" id="MAHX01000002">
    <property type="protein sequence ID" value="OPC69668.1"/>
    <property type="molecule type" value="Genomic_DNA"/>
</dbReference>
<evidence type="ECO:0000313" key="2">
    <source>
        <dbReference type="EMBL" id="OPC69668.1"/>
    </source>
</evidence>
<accession>A0A1T3MYJ2</accession>
<evidence type="ECO:0000256" key="1">
    <source>
        <dbReference type="SAM" id="SignalP"/>
    </source>
</evidence>
<sequence>MKKSFFAIATILSFSFTSQAQIQPVHIFSGDLQSGTGTKQEIDRFAGKYSSEGEKTGVLAFDILQKGTNIEGVANYSTFGKKAKKLTWTVNGYVKGGVAYIKFKDKKGSVVAEGKLNVDGEDTIVFKQTTSYGLIPRYSVLLR</sequence>
<comment type="caution">
    <text evidence="2">The sequence shown here is derived from an EMBL/GenBank/DDBJ whole genome shotgun (WGS) entry which is preliminary data.</text>
</comment>
<name>A0A1T3MYJ2_9FLAO</name>
<dbReference type="Proteomes" id="UP000190813">
    <property type="component" value="Unassembled WGS sequence"/>
</dbReference>
<feature type="signal peptide" evidence="1">
    <location>
        <begin position="1"/>
        <end position="20"/>
    </location>
</feature>
<organism evidence="2 3">
    <name type="scientific">Elizabethkingia occulta</name>
    <dbReference type="NCBI Taxonomy" id="1867263"/>
    <lineage>
        <taxon>Bacteria</taxon>
        <taxon>Pseudomonadati</taxon>
        <taxon>Bacteroidota</taxon>
        <taxon>Flavobacteriia</taxon>
        <taxon>Flavobacteriales</taxon>
        <taxon>Weeksellaceae</taxon>
        <taxon>Elizabethkingia</taxon>
    </lineage>
</organism>
<feature type="chain" id="PRO_5012210894" evidence="1">
    <location>
        <begin position="21"/>
        <end position="143"/>
    </location>
</feature>
<reference evidence="2 3" key="1">
    <citation type="submission" date="2016-06" db="EMBL/GenBank/DDBJ databases">
        <title>Revisiting the taxonomy of the Elizabethkingia Genus based on Whole-Genome Sequencing, Optical Mapping, and MALDI-TOF.</title>
        <authorList>
            <person name="Nicholson A.C."/>
        </authorList>
    </citation>
    <scope>NUCLEOTIDE SEQUENCE [LARGE SCALE GENOMIC DNA]</scope>
    <source>
        <strain evidence="2 3">G4070</strain>
    </source>
</reference>
<dbReference type="RefSeq" id="WP_078770378.1">
    <property type="nucleotide sequence ID" value="NZ_CBCSBR010000014.1"/>
</dbReference>
<proteinExistence type="predicted"/>
<dbReference type="AlphaFoldDB" id="A0A1T3MYJ2"/>